<keyword evidence="1" id="KW-0732">Signal</keyword>
<reference evidence="2 3" key="1">
    <citation type="journal article" date="2015" name="Stand. Genomic Sci.">
        <title>Genomic Encyclopedia of Bacterial and Archaeal Type Strains, Phase III: the genomes of soil and plant-associated and newly described type strains.</title>
        <authorList>
            <person name="Whitman W.B."/>
            <person name="Woyke T."/>
            <person name="Klenk H.P."/>
            <person name="Zhou Y."/>
            <person name="Lilburn T.G."/>
            <person name="Beck B.J."/>
            <person name="De Vos P."/>
            <person name="Vandamme P."/>
            <person name="Eisen J.A."/>
            <person name="Garrity G."/>
            <person name="Hugenholtz P."/>
            <person name="Kyrpides N.C."/>
        </authorList>
    </citation>
    <scope>NUCLEOTIDE SEQUENCE [LARGE SCALE GENOMIC DNA]</scope>
    <source>
        <strain evidence="2 3">CGMCC 1.7271</strain>
    </source>
</reference>
<dbReference type="Proteomes" id="UP000316167">
    <property type="component" value="Unassembled WGS sequence"/>
</dbReference>
<evidence type="ECO:0000313" key="3">
    <source>
        <dbReference type="Proteomes" id="UP000316167"/>
    </source>
</evidence>
<accession>A0A562SAU6</accession>
<dbReference type="PROSITE" id="PS51257">
    <property type="entry name" value="PROKAR_LIPOPROTEIN"/>
    <property type="match status" value="1"/>
</dbReference>
<gene>
    <name evidence="2" type="ORF">IQ13_4123</name>
</gene>
<dbReference type="RefSeq" id="WP_144888583.1">
    <property type="nucleotide sequence ID" value="NZ_VLLE01000007.1"/>
</dbReference>
<dbReference type="OrthoDB" id="668891at2"/>
<evidence type="ECO:0000313" key="2">
    <source>
        <dbReference type="EMBL" id="TWI78437.1"/>
    </source>
</evidence>
<name>A0A562SAU6_9BACT</name>
<evidence type="ECO:0000256" key="1">
    <source>
        <dbReference type="SAM" id="SignalP"/>
    </source>
</evidence>
<sequence>MKFNRRKTVLFRKTTLAAACMLTLLFSCKQTETLETMKLEELVPLQVGKYITYRLDSLVFTNAGKAEEIHRYRVKHLIERQSTDNQNRPTWIVATYITDSLGVGPWVQNGTYTITPVDKGLEVTENNLRVLRLKLPVKEGFLWKGNSYLPDRPYNPDFPLSIDANMDLWEFKYGTLNASEKIGANTLPDVTTVLHIDSAENVPMKTDTSFASRELSLEKYAKNVGLVYKEFVLWENQPNPRSTGNPPVLSYNPVRIGFGIKMWMIDKN</sequence>
<feature type="chain" id="PRO_5022068527" evidence="1">
    <location>
        <begin position="30"/>
        <end position="268"/>
    </location>
</feature>
<proteinExistence type="predicted"/>
<keyword evidence="3" id="KW-1185">Reference proteome</keyword>
<dbReference type="EMBL" id="VLLE01000007">
    <property type="protein sequence ID" value="TWI78437.1"/>
    <property type="molecule type" value="Genomic_DNA"/>
</dbReference>
<protein>
    <submittedName>
        <fullName evidence="2">Uncharacterized protein</fullName>
    </submittedName>
</protein>
<comment type="caution">
    <text evidence="2">The sequence shown here is derived from an EMBL/GenBank/DDBJ whole genome shotgun (WGS) entry which is preliminary data.</text>
</comment>
<dbReference type="AlphaFoldDB" id="A0A562SAU6"/>
<organism evidence="2 3">
    <name type="scientific">Lacibacter cauensis</name>
    <dbReference type="NCBI Taxonomy" id="510947"/>
    <lineage>
        <taxon>Bacteria</taxon>
        <taxon>Pseudomonadati</taxon>
        <taxon>Bacteroidota</taxon>
        <taxon>Chitinophagia</taxon>
        <taxon>Chitinophagales</taxon>
        <taxon>Chitinophagaceae</taxon>
        <taxon>Lacibacter</taxon>
    </lineage>
</organism>
<feature type="signal peptide" evidence="1">
    <location>
        <begin position="1"/>
        <end position="29"/>
    </location>
</feature>